<feature type="coiled-coil region" evidence="10">
    <location>
        <begin position="686"/>
        <end position="713"/>
    </location>
</feature>
<feature type="region of interest" description="Disordered" evidence="11">
    <location>
        <begin position="1279"/>
        <end position="1345"/>
    </location>
</feature>
<feature type="region of interest" description="Disordered" evidence="11">
    <location>
        <begin position="1"/>
        <end position="148"/>
    </location>
</feature>
<comment type="caution">
    <text evidence="14">The sequence shown here is derived from an EMBL/GenBank/DDBJ whole genome shotgun (WGS) entry which is preliminary data.</text>
</comment>
<dbReference type="PANTHER" id="PTHR31845:SF39">
    <property type="entry name" value="TRANSCRIPTION FACTOR PBCR-RELATED"/>
    <property type="match status" value="1"/>
</dbReference>
<feature type="compositionally biased region" description="Low complexity" evidence="11">
    <location>
        <begin position="1336"/>
        <end position="1345"/>
    </location>
</feature>
<keyword evidence="2" id="KW-0479">Metal-binding</keyword>
<feature type="domain" description="FYVE-type" evidence="13">
    <location>
        <begin position="166"/>
        <end position="269"/>
    </location>
</feature>
<evidence type="ECO:0000256" key="8">
    <source>
        <dbReference type="ARBA" id="ARBA00023242"/>
    </source>
</evidence>
<dbReference type="EMBL" id="JAIBSC010000067">
    <property type="protein sequence ID" value="KAH1901420.1"/>
    <property type="molecule type" value="Genomic_DNA"/>
</dbReference>
<keyword evidence="8" id="KW-0539">Nucleus</keyword>
<evidence type="ECO:0000256" key="2">
    <source>
        <dbReference type="ARBA" id="ARBA00022723"/>
    </source>
</evidence>
<comment type="subcellular location">
    <subcellularLocation>
        <location evidence="1">Nucleus</location>
    </subcellularLocation>
</comment>
<dbReference type="CDD" id="cd00067">
    <property type="entry name" value="GAL4"/>
    <property type="match status" value="1"/>
</dbReference>
<feature type="compositionally biased region" description="Low complexity" evidence="11">
    <location>
        <begin position="587"/>
        <end position="608"/>
    </location>
</feature>
<evidence type="ECO:0000256" key="11">
    <source>
        <dbReference type="SAM" id="MobiDB-lite"/>
    </source>
</evidence>
<evidence type="ECO:0000259" key="13">
    <source>
        <dbReference type="PROSITE" id="PS50178"/>
    </source>
</evidence>
<feature type="region of interest" description="Disordered" evidence="11">
    <location>
        <begin position="387"/>
        <end position="414"/>
    </location>
</feature>
<evidence type="ECO:0008006" key="16">
    <source>
        <dbReference type="Google" id="ProtNLM"/>
    </source>
</evidence>
<dbReference type="SUPFAM" id="SSF57701">
    <property type="entry name" value="Zn2/Cys6 DNA-binding domain"/>
    <property type="match status" value="1"/>
</dbReference>
<evidence type="ECO:0000256" key="4">
    <source>
        <dbReference type="ARBA" id="ARBA00022833"/>
    </source>
</evidence>
<dbReference type="PROSITE" id="PS00463">
    <property type="entry name" value="ZN2_CY6_FUNGAL_1"/>
    <property type="match status" value="1"/>
</dbReference>
<keyword evidence="6" id="KW-0238">DNA-binding</keyword>
<feature type="compositionally biased region" description="Polar residues" evidence="11">
    <location>
        <begin position="545"/>
        <end position="571"/>
    </location>
</feature>
<dbReference type="SMART" id="SM00066">
    <property type="entry name" value="GAL4"/>
    <property type="match status" value="1"/>
</dbReference>
<dbReference type="Gene3D" id="3.30.40.10">
    <property type="entry name" value="Zinc/RING finger domain, C3HC4 (zinc finger)"/>
    <property type="match status" value="1"/>
</dbReference>
<dbReference type="SMART" id="SM00064">
    <property type="entry name" value="FYVE"/>
    <property type="match status" value="1"/>
</dbReference>
<feature type="region of interest" description="Disordered" evidence="11">
    <location>
        <begin position="540"/>
        <end position="639"/>
    </location>
</feature>
<organism evidence="14 15">
    <name type="scientific">Aspergillus fumigatus</name>
    <name type="common">Neosartorya fumigata</name>
    <dbReference type="NCBI Taxonomy" id="746128"/>
    <lineage>
        <taxon>Eukaryota</taxon>
        <taxon>Fungi</taxon>
        <taxon>Dikarya</taxon>
        <taxon>Ascomycota</taxon>
        <taxon>Pezizomycotina</taxon>
        <taxon>Eurotiomycetes</taxon>
        <taxon>Eurotiomycetidae</taxon>
        <taxon>Eurotiales</taxon>
        <taxon>Aspergillaceae</taxon>
        <taxon>Aspergillus</taxon>
        <taxon>Aspergillus subgen. Fumigati</taxon>
    </lineage>
</organism>
<keyword evidence="10" id="KW-0175">Coiled coil</keyword>
<dbReference type="GO" id="GO:0000976">
    <property type="term" value="F:transcription cis-regulatory region binding"/>
    <property type="evidence" value="ECO:0007669"/>
    <property type="project" value="TreeGrafter"/>
</dbReference>
<dbReference type="Proteomes" id="UP000813423">
    <property type="component" value="Unassembled WGS sequence"/>
</dbReference>
<evidence type="ECO:0000256" key="6">
    <source>
        <dbReference type="ARBA" id="ARBA00023125"/>
    </source>
</evidence>
<dbReference type="InterPro" id="IPR000306">
    <property type="entry name" value="Znf_FYVE"/>
</dbReference>
<evidence type="ECO:0000313" key="14">
    <source>
        <dbReference type="EMBL" id="KAH1901420.1"/>
    </source>
</evidence>
<dbReference type="PROSITE" id="PS50048">
    <property type="entry name" value="ZN2_CY6_FUNGAL_2"/>
    <property type="match status" value="1"/>
</dbReference>
<evidence type="ECO:0000256" key="10">
    <source>
        <dbReference type="SAM" id="Coils"/>
    </source>
</evidence>
<protein>
    <recommendedName>
        <fullName evidence="16">C6 transcription factor</fullName>
    </recommendedName>
</protein>
<dbReference type="GO" id="GO:0008270">
    <property type="term" value="F:zinc ion binding"/>
    <property type="evidence" value="ECO:0007669"/>
    <property type="project" value="UniProtKB-KW"/>
</dbReference>
<gene>
    <name evidence="14" type="ORF">KXV57_007899</name>
</gene>
<dbReference type="GO" id="GO:0006351">
    <property type="term" value="P:DNA-templated transcription"/>
    <property type="evidence" value="ECO:0007669"/>
    <property type="project" value="InterPro"/>
</dbReference>
<feature type="domain" description="Zn(2)-C6 fungal-type" evidence="12">
    <location>
        <begin position="644"/>
        <end position="678"/>
    </location>
</feature>
<evidence type="ECO:0000313" key="15">
    <source>
        <dbReference type="Proteomes" id="UP000813423"/>
    </source>
</evidence>
<feature type="compositionally biased region" description="Basic and acidic residues" evidence="11">
    <location>
        <begin position="761"/>
        <end position="770"/>
    </location>
</feature>
<sequence>MPSSSSSAASSASSTPAAPHASFSIPGPTDAGPRSHASSETLRTSSAGAAFDRRSEQRRSALSGSDRKRRLINPEGDGWPHRTGSHGMMEAGSSSRVAVDSRSIQPASSHAAASPAVPGSSFATPIELSSSPPQPLPERPDNMRRTSWSQGANGYVEYIRPRWQPDSEVTNCPICGTTFSFWYRKHHCRKCGRVVCAACSPHRITIPRQFIVRPPESNRSPAVNLIPPRAAQVINVDGDDTSQSPVAINPALGGGEEVRLCNPCVPDPNPEPLRGYPAVRGGGEQGTNWGRGSPSQGRHRSYHSMSTSTRQFPYDAFTESSSSRLNRRSISSNGYTGLGGALGGVFSSSLQERPMRYGSLPGSQYSGRHVSSSARPYLGYFRAHRHLPPPAPEGTSVSTGGSFSTTSDDHDSHRRVSYPARHHVDESDICPICSDELPPLGENGNEDAREAHIRECIESHGRGTRSTSRGGSPVAASPVPVRMLAFTATEKDCLGQDGAVQECTICMEDYEVGQPLSPRLLTLAAPQAMDIDPRLRIGRDKNASEGAQTSHTYVPATASRQGECTPTTAPSTHPPGDYPDPPSSHLSPSELVHSASSASGSHNHYAASNTQSTSPHGYHPSGPVRGNASTDPNDPYGDPKRPRACEACRQLKVRCEPDPSNPNGSCKRCAKAGRSCVVTAPTRKRQKKTDSRVAELERKIDALTASLQASQGQDLLPPMRLAVEPREEHQGRRWLGGGQAASNGSTYLSPPVDLAGSKRHSSGEIKEPREPASTAVYPPGQSPLKEQTRENAPSRQWRGPWSRSESASKADPGISEPVDIIDRGLVSLTVASEAFNRFVTHMAPQMPFVVFPAGTTMSDVRKSKPALLHAIIAVSIGAIQPDAQLALLEDFYKTVADRIVVRGEKSFDLVQALLVSCNWYTPPDHFEKLKFYQLTHMAVTLAMDLGMNRKLLVRNKPLPMFKDMVMKKPPSMNLDSPETRRTWLGCYFMAVQVAVSLRRVLLVRWQPYMDECVSILENSPDALPSDKAVIQWARLAHMTEDINSQLSSDDTVYVPFTDPKVQYTVKVFEKQLEQWKRETPMEIYTPIMKQSEHIVNLYIYENSMLMETGDDRKKEDYTNAAYMHALSVCLTSIHQVLDTTCSVDIKDLISLPTVCLARVSFAAVSLIKLYSVVSFPGSQIGQVIDPSSLKVEYYLNKVIDHYAAAGELPGGRTPGKFSVVLAMLRSWFVKRKDHNRALREAFGGGPVTCTTVDLSESHDGDKTQSGQTPLHLLSEVANSRSATAHPSSHHQPSYASQSSAEPITQTPSSDLTAQTVPSSTATDSDPWTQYPSVSLSSATTQAQQQAQSRQFYSPFNSNYQDMSSYPDGGIMMMSPMNQGFFVPELGIQVGFDSGNMFALEHLLTDGLLNLPLPADVGMGYY</sequence>
<dbReference type="GO" id="GO:0000981">
    <property type="term" value="F:DNA-binding transcription factor activity, RNA polymerase II-specific"/>
    <property type="evidence" value="ECO:0007669"/>
    <property type="project" value="InterPro"/>
</dbReference>
<accession>A0A9P8NGY3</accession>
<dbReference type="SUPFAM" id="SSF57903">
    <property type="entry name" value="FYVE/PHD zinc finger"/>
    <property type="match status" value="1"/>
</dbReference>
<feature type="compositionally biased region" description="Low complexity" evidence="11">
    <location>
        <begin position="1"/>
        <end position="24"/>
    </location>
</feature>
<proteinExistence type="predicted"/>
<feature type="region of interest" description="Disordered" evidence="11">
    <location>
        <begin position="725"/>
        <end position="815"/>
    </location>
</feature>
<evidence type="ECO:0000259" key="12">
    <source>
        <dbReference type="PROSITE" id="PS50048"/>
    </source>
</evidence>
<feature type="compositionally biased region" description="Low complexity" evidence="11">
    <location>
        <begin position="320"/>
        <end position="335"/>
    </location>
</feature>
<dbReference type="GO" id="GO:0001216">
    <property type="term" value="F:DNA-binding transcription activator activity"/>
    <property type="evidence" value="ECO:0007669"/>
    <property type="project" value="UniProtKB-ARBA"/>
</dbReference>
<dbReference type="Pfam" id="PF01363">
    <property type="entry name" value="FYVE"/>
    <property type="match status" value="1"/>
</dbReference>
<keyword evidence="3 9" id="KW-0863">Zinc-finger</keyword>
<feature type="compositionally biased region" description="Low complexity" evidence="11">
    <location>
        <begin position="103"/>
        <end position="131"/>
    </location>
</feature>
<feature type="compositionally biased region" description="Polar residues" evidence="11">
    <location>
        <begin position="286"/>
        <end position="296"/>
    </location>
</feature>
<keyword evidence="4" id="KW-0862">Zinc</keyword>
<evidence type="ECO:0000256" key="1">
    <source>
        <dbReference type="ARBA" id="ARBA00004123"/>
    </source>
</evidence>
<feature type="compositionally biased region" description="Pro residues" evidence="11">
    <location>
        <begin position="572"/>
        <end position="582"/>
    </location>
</feature>
<dbReference type="PANTHER" id="PTHR31845">
    <property type="entry name" value="FINGER DOMAIN PROTEIN, PUTATIVE-RELATED"/>
    <property type="match status" value="1"/>
</dbReference>
<dbReference type="Pfam" id="PF00172">
    <property type="entry name" value="Zn_clus"/>
    <property type="match status" value="1"/>
</dbReference>
<dbReference type="CDD" id="cd15737">
    <property type="entry name" value="FYVE2_Vac1p_like"/>
    <property type="match status" value="1"/>
</dbReference>
<feature type="compositionally biased region" description="Low complexity" evidence="11">
    <location>
        <begin position="394"/>
        <end position="406"/>
    </location>
</feature>
<dbReference type="GO" id="GO:0005634">
    <property type="term" value="C:nucleus"/>
    <property type="evidence" value="ECO:0007669"/>
    <property type="project" value="UniProtKB-SubCell"/>
</dbReference>
<dbReference type="InterPro" id="IPR013083">
    <property type="entry name" value="Znf_RING/FYVE/PHD"/>
</dbReference>
<reference evidence="14" key="1">
    <citation type="submission" date="2021-08" db="EMBL/GenBank/DDBJ databases">
        <title>Global Aspergillus fumigatus from environmental and clinical sources.</title>
        <authorList>
            <person name="Barber A."/>
            <person name="Sae-Ong T."/>
        </authorList>
    </citation>
    <scope>NUCLEOTIDE SEQUENCE</scope>
    <source>
        <strain evidence="14">NRZ-2016-071</strain>
    </source>
</reference>
<evidence type="ECO:0000256" key="7">
    <source>
        <dbReference type="ARBA" id="ARBA00023163"/>
    </source>
</evidence>
<dbReference type="InterPro" id="IPR036864">
    <property type="entry name" value="Zn2-C6_fun-type_DNA-bd_sf"/>
</dbReference>
<feature type="compositionally biased region" description="Polar residues" evidence="11">
    <location>
        <begin position="36"/>
        <end position="47"/>
    </location>
</feature>
<name>A0A9P8NGY3_ASPFM</name>
<feature type="region of interest" description="Disordered" evidence="11">
    <location>
        <begin position="282"/>
        <end position="336"/>
    </location>
</feature>
<dbReference type="InterPro" id="IPR007219">
    <property type="entry name" value="XnlR_reg_dom"/>
</dbReference>
<dbReference type="Pfam" id="PF04082">
    <property type="entry name" value="Fungal_trans"/>
    <property type="match status" value="1"/>
</dbReference>
<keyword evidence="5" id="KW-0805">Transcription regulation</keyword>
<evidence type="ECO:0000256" key="3">
    <source>
        <dbReference type="ARBA" id="ARBA00022771"/>
    </source>
</evidence>
<evidence type="ECO:0000256" key="5">
    <source>
        <dbReference type="ARBA" id="ARBA00023015"/>
    </source>
</evidence>
<dbReference type="InterPro" id="IPR051089">
    <property type="entry name" value="prtT"/>
</dbReference>
<dbReference type="Gene3D" id="4.10.240.10">
    <property type="entry name" value="Zn(2)-C6 fungal-type DNA-binding domain"/>
    <property type="match status" value="1"/>
</dbReference>
<dbReference type="InterPro" id="IPR001138">
    <property type="entry name" value="Zn2Cys6_DnaBD"/>
</dbReference>
<keyword evidence="7" id="KW-0804">Transcription</keyword>
<evidence type="ECO:0000256" key="9">
    <source>
        <dbReference type="PROSITE-ProRule" id="PRU00091"/>
    </source>
</evidence>
<dbReference type="CDD" id="cd12148">
    <property type="entry name" value="fungal_TF_MHR"/>
    <property type="match status" value="1"/>
</dbReference>
<feature type="compositionally biased region" description="Polar residues" evidence="11">
    <location>
        <begin position="1279"/>
        <end position="1335"/>
    </location>
</feature>
<dbReference type="InterPro" id="IPR011011">
    <property type="entry name" value="Znf_FYVE_PHD"/>
</dbReference>
<dbReference type="PROSITE" id="PS50178">
    <property type="entry name" value="ZF_FYVE"/>
    <property type="match status" value="1"/>
</dbReference>
<dbReference type="InterPro" id="IPR017455">
    <property type="entry name" value="Znf_FYVE-rel"/>
</dbReference>
<dbReference type="FunFam" id="4.10.240.10:FF:000003">
    <property type="entry name" value="C6 transcription factor (Leu3)"/>
    <property type="match status" value="1"/>
</dbReference>